<comment type="similarity">
    <text evidence="5">Belongs to the copper transporter (Ctr) (TC 1.A.56) family. SLC31A subfamily.</text>
</comment>
<evidence type="ECO:0000256" key="1">
    <source>
        <dbReference type="ARBA" id="ARBA00004141"/>
    </source>
</evidence>
<dbReference type="AlphaFoldDB" id="V4BBC6"/>
<dbReference type="InterPro" id="IPR007274">
    <property type="entry name" value="Cop_transporter"/>
</dbReference>
<dbReference type="EMBL" id="KB200049">
    <property type="protein sequence ID" value="ESP03337.1"/>
    <property type="molecule type" value="Genomic_DNA"/>
</dbReference>
<reference evidence="6 7" key="1">
    <citation type="journal article" date="2013" name="Nature">
        <title>Insights into bilaterian evolution from three spiralian genomes.</title>
        <authorList>
            <person name="Simakov O."/>
            <person name="Marletaz F."/>
            <person name="Cho S.J."/>
            <person name="Edsinger-Gonzales E."/>
            <person name="Havlak P."/>
            <person name="Hellsten U."/>
            <person name="Kuo D.H."/>
            <person name="Larsson T."/>
            <person name="Lv J."/>
            <person name="Arendt D."/>
            <person name="Savage R."/>
            <person name="Osoegawa K."/>
            <person name="de Jong P."/>
            <person name="Grimwood J."/>
            <person name="Chapman J.A."/>
            <person name="Shapiro H."/>
            <person name="Aerts A."/>
            <person name="Otillar R.P."/>
            <person name="Terry A.Y."/>
            <person name="Boore J.L."/>
            <person name="Grigoriev I.V."/>
            <person name="Lindberg D.R."/>
            <person name="Seaver E.C."/>
            <person name="Weisblat D.A."/>
            <person name="Putnam N.H."/>
            <person name="Rokhsar D.S."/>
        </authorList>
    </citation>
    <scope>NUCLEOTIDE SEQUENCE [LARGE SCALE GENOMIC DNA]</scope>
</reference>
<feature type="transmembrane region" description="Helical" evidence="5">
    <location>
        <begin position="46"/>
        <end position="66"/>
    </location>
</feature>
<keyword evidence="4 5" id="KW-0472">Membrane</keyword>
<dbReference type="HOGENOM" id="CLU_1410283_0_0_1"/>
<comment type="subcellular location">
    <subcellularLocation>
        <location evidence="1 5">Membrane</location>
        <topology evidence="1 5">Multi-pass membrane protein</topology>
    </subcellularLocation>
</comment>
<protein>
    <recommendedName>
        <fullName evidence="5">Copper transport protein</fullName>
    </recommendedName>
</protein>
<dbReference type="Proteomes" id="UP000030746">
    <property type="component" value="Unassembled WGS sequence"/>
</dbReference>
<dbReference type="CTD" id="20241817"/>
<keyword evidence="5" id="KW-0406">Ion transport</keyword>
<feature type="transmembrane region" description="Helical" evidence="5">
    <location>
        <begin position="112"/>
        <end position="134"/>
    </location>
</feature>
<proteinExistence type="inferred from homology"/>
<dbReference type="PANTHER" id="PTHR12483:SF27">
    <property type="entry name" value="COPPER TRANSPORT PROTEIN CTR1"/>
    <property type="match status" value="1"/>
</dbReference>
<dbReference type="GeneID" id="20241817"/>
<evidence type="ECO:0000313" key="6">
    <source>
        <dbReference type="EMBL" id="ESP03337.1"/>
    </source>
</evidence>
<keyword evidence="3 5" id="KW-1133">Transmembrane helix</keyword>
<dbReference type="GO" id="GO:0005886">
    <property type="term" value="C:plasma membrane"/>
    <property type="evidence" value="ECO:0007669"/>
    <property type="project" value="TreeGrafter"/>
</dbReference>
<dbReference type="Pfam" id="PF04145">
    <property type="entry name" value="Ctr"/>
    <property type="match status" value="2"/>
</dbReference>
<name>V4BBC6_LOTGI</name>
<dbReference type="KEGG" id="lgi:LOTGIDRAFT_171571"/>
<keyword evidence="7" id="KW-1185">Reference proteome</keyword>
<keyword evidence="5" id="KW-0813">Transport</keyword>
<dbReference type="RefSeq" id="XP_009046010.1">
    <property type="nucleotide sequence ID" value="XM_009047762.1"/>
</dbReference>
<evidence type="ECO:0000313" key="7">
    <source>
        <dbReference type="Proteomes" id="UP000030746"/>
    </source>
</evidence>
<evidence type="ECO:0000256" key="4">
    <source>
        <dbReference type="ARBA" id="ARBA00023136"/>
    </source>
</evidence>
<evidence type="ECO:0000256" key="5">
    <source>
        <dbReference type="RuleBase" id="RU367022"/>
    </source>
</evidence>
<dbReference type="GO" id="GO:0005375">
    <property type="term" value="F:copper ion transmembrane transporter activity"/>
    <property type="evidence" value="ECO:0007669"/>
    <property type="project" value="UniProtKB-UniRule"/>
</dbReference>
<dbReference type="PANTHER" id="PTHR12483">
    <property type="entry name" value="SOLUTE CARRIER FAMILY 31 COPPER TRANSPORTERS"/>
    <property type="match status" value="1"/>
</dbReference>
<gene>
    <name evidence="6" type="ORF">LOTGIDRAFT_171571</name>
</gene>
<dbReference type="OMA" id="NCEDTSE"/>
<evidence type="ECO:0000256" key="2">
    <source>
        <dbReference type="ARBA" id="ARBA00022692"/>
    </source>
</evidence>
<feature type="transmembrane region" description="Helical" evidence="5">
    <location>
        <begin position="87"/>
        <end position="106"/>
    </location>
</feature>
<keyword evidence="5" id="KW-0187">Copper transport</keyword>
<sequence length="193" mass="21831">MSSHVNNIDHSTHHIGSHEGHQAFFHTAYGNYMIFYGWVLKDSKSTFLWCIFLAILAIAFQCLKFVRHKLGRKCANLNCRRYILNKNHIVQTFLYVVQFATGYLVMLAVMSYNAWVCTAAIAGLGLGYFFFGWGEFEDGKRREMMILHKKTFDCKIGEGQELEPLSKDVSSDTLLTTVTTNSGGVACSCDVTM</sequence>
<accession>V4BBC6</accession>
<organism evidence="6 7">
    <name type="scientific">Lottia gigantea</name>
    <name type="common">Giant owl limpet</name>
    <dbReference type="NCBI Taxonomy" id="225164"/>
    <lineage>
        <taxon>Eukaryota</taxon>
        <taxon>Metazoa</taxon>
        <taxon>Spiralia</taxon>
        <taxon>Lophotrochozoa</taxon>
        <taxon>Mollusca</taxon>
        <taxon>Gastropoda</taxon>
        <taxon>Patellogastropoda</taxon>
        <taxon>Lottioidea</taxon>
        <taxon>Lottiidae</taxon>
        <taxon>Lottia</taxon>
    </lineage>
</organism>
<keyword evidence="5" id="KW-0186">Copper</keyword>
<dbReference type="OrthoDB" id="161814at2759"/>
<evidence type="ECO:0000256" key="3">
    <source>
        <dbReference type="ARBA" id="ARBA00022989"/>
    </source>
</evidence>
<keyword evidence="2 5" id="KW-0812">Transmembrane</keyword>